<protein>
    <recommendedName>
        <fullName evidence="6">DNA-directed RNA polymerase RBP11-like dimerisation domain-containing protein</fullName>
    </recommendedName>
</protein>
<dbReference type="GO" id="GO:0006366">
    <property type="term" value="P:transcription by RNA polymerase II"/>
    <property type="evidence" value="ECO:0007669"/>
    <property type="project" value="InterPro"/>
</dbReference>
<evidence type="ECO:0000256" key="3">
    <source>
        <dbReference type="ARBA" id="ARBA00023163"/>
    </source>
</evidence>
<comment type="subcellular location">
    <subcellularLocation>
        <location evidence="1">Nucleus</location>
    </subcellularLocation>
</comment>
<evidence type="ECO:0000256" key="2">
    <source>
        <dbReference type="ARBA" id="ARBA00022478"/>
    </source>
</evidence>
<evidence type="ECO:0000256" key="1">
    <source>
        <dbReference type="ARBA" id="ARBA00004123"/>
    </source>
</evidence>
<dbReference type="AlphaFoldDB" id="A0A8H7EYR2"/>
<evidence type="ECO:0000256" key="4">
    <source>
        <dbReference type="ARBA" id="ARBA00023242"/>
    </source>
</evidence>
<dbReference type="InterPro" id="IPR036603">
    <property type="entry name" value="RBP11-like"/>
</dbReference>
<evidence type="ECO:0000313" key="7">
    <source>
        <dbReference type="EMBL" id="KAF7763619.1"/>
    </source>
</evidence>
<dbReference type="InterPro" id="IPR009025">
    <property type="entry name" value="RBP11-like_dimer"/>
</dbReference>
<dbReference type="GO" id="GO:0003899">
    <property type="term" value="F:DNA-directed RNA polymerase activity"/>
    <property type="evidence" value="ECO:0007669"/>
    <property type="project" value="InterPro"/>
</dbReference>
<feature type="domain" description="DNA-directed RNA polymerase RBP11-like dimerisation" evidence="6">
    <location>
        <begin position="73"/>
        <end position="146"/>
    </location>
</feature>
<dbReference type="SUPFAM" id="SSF55257">
    <property type="entry name" value="RBP11-like subunits of RNA polymerase"/>
    <property type="match status" value="1"/>
</dbReference>
<dbReference type="Proteomes" id="UP000629468">
    <property type="component" value="Unassembled WGS sequence"/>
</dbReference>
<organism evidence="7 8">
    <name type="scientific">Agaricus bisporus var. burnettii</name>
    <dbReference type="NCBI Taxonomy" id="192524"/>
    <lineage>
        <taxon>Eukaryota</taxon>
        <taxon>Fungi</taxon>
        <taxon>Dikarya</taxon>
        <taxon>Basidiomycota</taxon>
        <taxon>Agaricomycotina</taxon>
        <taxon>Agaricomycetes</taxon>
        <taxon>Agaricomycetidae</taxon>
        <taxon>Agaricales</taxon>
        <taxon>Agaricineae</taxon>
        <taxon>Agaricaceae</taxon>
        <taxon>Agaricus</taxon>
    </lineage>
</organism>
<gene>
    <name evidence="7" type="ORF">Agabi119p4_8156</name>
</gene>
<dbReference type="EMBL" id="JABXXO010000011">
    <property type="protein sequence ID" value="KAF7763619.1"/>
    <property type="molecule type" value="Genomic_DNA"/>
</dbReference>
<accession>A0A8H7EYR2</accession>
<comment type="similarity">
    <text evidence="5">Belongs to the archaeal Rpo11/eukaryotic RPB11/RPC19 RNA polymerase subunit family.</text>
</comment>
<evidence type="ECO:0000256" key="5">
    <source>
        <dbReference type="ARBA" id="ARBA00025751"/>
    </source>
</evidence>
<sequence>MDSMSTQDNGIETDLEARLSQIKIAFLSRSFPPRRHLDRQSRIKPSNRTVHIYPILDGEKPVEVVEDSKIPNAATIKILKQDHTLGNMLRAQLLSMPQILFAGYKVPHPLHPYFLIKIQTDGTITPQELLEQACTKLIGTMSSLETKFKREFSYKDVEGTVGGVTGHLDDPYGGTGTSGGAWSTGKDYLDL</sequence>
<evidence type="ECO:0000259" key="6">
    <source>
        <dbReference type="Pfam" id="PF13656"/>
    </source>
</evidence>
<comment type="caution">
    <text evidence="7">The sequence shown here is derived from an EMBL/GenBank/DDBJ whole genome shotgun (WGS) entry which is preliminary data.</text>
</comment>
<dbReference type="HAMAP" id="MF_00261">
    <property type="entry name" value="RNApol_arch_Rpo11"/>
    <property type="match status" value="1"/>
</dbReference>
<keyword evidence="2" id="KW-0240">DNA-directed RNA polymerase</keyword>
<dbReference type="Gene3D" id="3.30.1360.10">
    <property type="entry name" value="RNA polymerase, RBP11-like subunit"/>
    <property type="match status" value="1"/>
</dbReference>
<reference evidence="7 8" key="1">
    <citation type="journal article" name="Sci. Rep.">
        <title>Telomere-to-telomere assembled and centromere annotated genomes of the two main subspecies of the button mushroom Agaricus bisporus reveal especially polymorphic chromosome ends.</title>
        <authorList>
            <person name="Sonnenberg A.S.M."/>
            <person name="Sedaghat-Telgerd N."/>
            <person name="Lavrijssen B."/>
            <person name="Ohm R.A."/>
            <person name="Hendrickx P.M."/>
            <person name="Scholtmeijer K."/>
            <person name="Baars J.J.P."/>
            <person name="van Peer A."/>
        </authorList>
    </citation>
    <scope>NUCLEOTIDE SEQUENCE [LARGE SCALE GENOMIC DNA]</scope>
    <source>
        <strain evidence="7 8">H119_p4</strain>
    </source>
</reference>
<dbReference type="InterPro" id="IPR037685">
    <property type="entry name" value="RBP11"/>
</dbReference>
<dbReference type="Pfam" id="PF13656">
    <property type="entry name" value="RNA_pol_L_2"/>
    <property type="match status" value="1"/>
</dbReference>
<dbReference type="CDD" id="cd06926">
    <property type="entry name" value="RNAP_II_RPB11"/>
    <property type="match status" value="1"/>
</dbReference>
<proteinExistence type="inferred from homology"/>
<evidence type="ECO:0000313" key="8">
    <source>
        <dbReference type="Proteomes" id="UP000629468"/>
    </source>
</evidence>
<keyword evidence="3" id="KW-0804">Transcription</keyword>
<dbReference type="GO" id="GO:0046983">
    <property type="term" value="F:protein dimerization activity"/>
    <property type="evidence" value="ECO:0007669"/>
    <property type="project" value="InterPro"/>
</dbReference>
<keyword evidence="4" id="KW-0539">Nucleus</keyword>
<dbReference type="PANTHER" id="PTHR13946">
    <property type="entry name" value="DNA-DIRECTED RNA POLYMERASE I,II,III"/>
    <property type="match status" value="1"/>
</dbReference>
<dbReference type="GO" id="GO:0005665">
    <property type="term" value="C:RNA polymerase II, core complex"/>
    <property type="evidence" value="ECO:0007669"/>
    <property type="project" value="InterPro"/>
</dbReference>
<dbReference type="PANTHER" id="PTHR13946:SF16">
    <property type="entry name" value="DNA-DIRECTED RNA POLYMERASE II SUBUNIT RPB11"/>
    <property type="match status" value="1"/>
</dbReference>
<name>A0A8H7EYR2_AGABI</name>
<dbReference type="InterPro" id="IPR022905">
    <property type="entry name" value="Rpo11-like"/>
</dbReference>